<dbReference type="GO" id="GO:0009306">
    <property type="term" value="P:protein secretion"/>
    <property type="evidence" value="ECO:0007669"/>
    <property type="project" value="InterPro"/>
</dbReference>
<comment type="caution">
    <text evidence="2">The sequence shown here is derived from an EMBL/GenBank/DDBJ whole genome shotgun (WGS) entry which is preliminary data.</text>
</comment>
<feature type="region of interest" description="Disordered" evidence="1">
    <location>
        <begin position="83"/>
        <end position="110"/>
    </location>
</feature>
<dbReference type="Proteomes" id="UP000305792">
    <property type="component" value="Unassembled WGS sequence"/>
</dbReference>
<keyword evidence="3" id="KW-1185">Reference proteome</keyword>
<protein>
    <recommendedName>
        <fullName evidence="4">ESX-1 secretion-associated protein</fullName>
    </recommendedName>
</protein>
<name>A0A4S8PNH9_9ACTN</name>
<proteinExistence type="predicted"/>
<evidence type="ECO:0000256" key="1">
    <source>
        <dbReference type="SAM" id="MobiDB-lite"/>
    </source>
</evidence>
<evidence type="ECO:0000313" key="3">
    <source>
        <dbReference type="Proteomes" id="UP000305792"/>
    </source>
</evidence>
<sequence>MSDRLQVDPEQLRTHAANLDAIAATFGDILGASNHIAQDDTAYGLLCQWIPPILEERHQEQDSITELLQTNLGKVADALRSTADDYESADGDAASDFSKLGSDIEGSAAP</sequence>
<dbReference type="AlphaFoldDB" id="A0A4S8PNH9"/>
<gene>
    <name evidence="2" type="ORF">E9998_07300</name>
</gene>
<dbReference type="OrthoDB" id="3688882at2"/>
<evidence type="ECO:0000313" key="2">
    <source>
        <dbReference type="EMBL" id="THV30169.1"/>
    </source>
</evidence>
<dbReference type="EMBL" id="STGX01000004">
    <property type="protein sequence ID" value="THV30169.1"/>
    <property type="molecule type" value="Genomic_DNA"/>
</dbReference>
<reference evidence="2 3" key="1">
    <citation type="journal article" date="2018" name="Int. J. Syst. Evol. Microbiol.">
        <title>Glycomyces paridis sp. nov., isolated from the medicinal plant Paris polyphylla.</title>
        <authorList>
            <person name="Fang X.M."/>
            <person name="Bai J.L."/>
            <person name="Su J."/>
            <person name="Zhao L.L."/>
            <person name="Liu H.Y."/>
            <person name="Ma B.P."/>
            <person name="Zhang Y.Q."/>
            <person name="Yu L.Y."/>
        </authorList>
    </citation>
    <scope>NUCLEOTIDE SEQUENCE [LARGE SCALE GENOMIC DNA]</scope>
    <source>
        <strain evidence="2 3">CPCC 204357</strain>
    </source>
</reference>
<dbReference type="Pfam" id="PF10824">
    <property type="entry name" value="T7SS_ESX_EspC"/>
    <property type="match status" value="1"/>
</dbReference>
<dbReference type="RefSeq" id="WP_136529042.1">
    <property type="nucleotide sequence ID" value="NZ_STGX01000004.1"/>
</dbReference>
<evidence type="ECO:0008006" key="4">
    <source>
        <dbReference type="Google" id="ProtNLM"/>
    </source>
</evidence>
<organism evidence="2 3">
    <name type="scientific">Glycomyces paridis</name>
    <dbReference type="NCBI Taxonomy" id="2126555"/>
    <lineage>
        <taxon>Bacteria</taxon>
        <taxon>Bacillati</taxon>
        <taxon>Actinomycetota</taxon>
        <taxon>Actinomycetes</taxon>
        <taxon>Glycomycetales</taxon>
        <taxon>Glycomycetaceae</taxon>
        <taxon>Glycomyces</taxon>
    </lineage>
</organism>
<dbReference type="InterPro" id="IPR022536">
    <property type="entry name" value="EspC"/>
</dbReference>
<accession>A0A4S8PNH9</accession>